<dbReference type="AlphaFoldDB" id="A0A176VBE3"/>
<dbReference type="PROSITE" id="PS01010">
    <property type="entry name" value="CRISP_2"/>
    <property type="match status" value="1"/>
</dbReference>
<feature type="domain" description="SCP" evidence="4">
    <location>
        <begin position="63"/>
        <end position="197"/>
    </location>
</feature>
<keyword evidence="2" id="KW-0611">Plant defense</keyword>
<keyword evidence="3" id="KW-0732">Signal</keyword>
<dbReference type="SMART" id="SM00198">
    <property type="entry name" value="SCP"/>
    <property type="match status" value="1"/>
</dbReference>
<keyword evidence="2" id="KW-0568">Pathogenesis-related protein</keyword>
<reference evidence="5" key="2">
    <citation type="journal article" date="2019" name="Curr. Biol.">
        <title>Chromatin organization in early land plants reveals an ancestral association between H3K27me3, transposons, and constitutive heterochromatin.</title>
        <authorList>
            <person name="Montgomery S.A."/>
            <person name="Tanizawa Y."/>
            <person name="Galik B."/>
            <person name="Wang N."/>
            <person name="Ito T."/>
            <person name="Mochizuki T."/>
            <person name="Akimcheva S."/>
            <person name="Bowman J."/>
            <person name="Cognat V."/>
            <person name="Drouard L."/>
            <person name="Ekker H."/>
            <person name="Houng S."/>
            <person name="Kohchi T."/>
            <person name="Lin S."/>
            <person name="Liu L.D."/>
            <person name="Nakamura Y."/>
            <person name="Valeeva L.R."/>
            <person name="Shakirov E.V."/>
            <person name="Shippen D.E."/>
            <person name="Wei W."/>
            <person name="Yagura M."/>
            <person name="Yamaoka S."/>
            <person name="Yamato K.T."/>
            <person name="Liu C."/>
            <person name="Berger F."/>
        </authorList>
    </citation>
    <scope>NUCLEOTIDE SEQUENCE [LARGE SCALE GENOMIC DNA]</scope>
    <source>
        <strain evidence="5">Tak-1</strain>
    </source>
</reference>
<evidence type="ECO:0000256" key="2">
    <source>
        <dbReference type="ARBA" id="ARBA00023265"/>
    </source>
</evidence>
<reference evidence="8" key="3">
    <citation type="journal article" date="2020" name="Curr. Biol.">
        <title>Chromatin organization in early land plants reveals an ancestral association between H3K27me3, transposons, and constitutive heterochromatin.</title>
        <authorList>
            <person name="Montgomery S.A."/>
            <person name="Tanizawa Y."/>
            <person name="Galik B."/>
            <person name="Wang N."/>
            <person name="Ito T."/>
            <person name="Mochizuki T."/>
            <person name="Akimcheva S."/>
            <person name="Bowman J.L."/>
            <person name="Cognat V."/>
            <person name="Marechal-Drouard L."/>
            <person name="Ekker H."/>
            <person name="Hong S.F."/>
            <person name="Kohchi T."/>
            <person name="Lin S.S."/>
            <person name="Liu L.D."/>
            <person name="Nakamura Y."/>
            <person name="Valeeva L.R."/>
            <person name="Shakirov E.V."/>
            <person name="Shippen D.E."/>
            <person name="Wei W.L."/>
            <person name="Yagura M."/>
            <person name="Yamaoka S."/>
            <person name="Yamato K.T."/>
            <person name="Liu C."/>
            <person name="Berger F."/>
        </authorList>
    </citation>
    <scope>NUCLEOTIDE SEQUENCE [LARGE SCALE GENOMIC DNA]</scope>
    <source>
        <strain evidence="8">Tak-1</strain>
    </source>
</reference>
<gene>
    <name evidence="6" type="ORF">AXG93_406s1220</name>
    <name evidence="5" type="ORF">Mp_5g16820</name>
</gene>
<evidence type="ECO:0000256" key="3">
    <source>
        <dbReference type="SAM" id="SignalP"/>
    </source>
</evidence>
<reference evidence="6 7" key="1">
    <citation type="submission" date="2016-03" db="EMBL/GenBank/DDBJ databases">
        <title>Mechanisms controlling the formation of the plant cell surface in tip-growing cells are functionally conserved among land plants.</title>
        <authorList>
            <person name="Honkanen S."/>
            <person name="Jones V.A."/>
            <person name="Morieri G."/>
            <person name="Champion C."/>
            <person name="Hetherington A.J."/>
            <person name="Kelly S."/>
            <person name="Saint-Marcoux D."/>
            <person name="Proust H."/>
            <person name="Prescott H."/>
            <person name="Dolan L."/>
        </authorList>
    </citation>
    <scope>NUCLEOTIDE SEQUENCE [LARGE SCALE GENOMIC DNA]</scope>
    <source>
        <strain evidence="7">cv. Tak-1 and cv. Tak-2</strain>
        <tissue evidence="6">Whole gametophyte</tissue>
    </source>
</reference>
<evidence type="ECO:0000256" key="1">
    <source>
        <dbReference type="ARBA" id="ARBA00003143"/>
    </source>
</evidence>
<dbReference type="FunFam" id="3.40.33.10:FF:000004">
    <property type="entry name" value="CAP, cysteine-rich secretory protein, antigen 5"/>
    <property type="match status" value="1"/>
</dbReference>
<dbReference type="InterPro" id="IPR001283">
    <property type="entry name" value="CRISP-related"/>
</dbReference>
<name>A0A176VBE3_MARPO</name>
<dbReference type="Proteomes" id="UP000077202">
    <property type="component" value="Unassembled WGS sequence"/>
</dbReference>
<dbReference type="GO" id="GO:0005576">
    <property type="term" value="C:extracellular region"/>
    <property type="evidence" value="ECO:0007669"/>
    <property type="project" value="InterPro"/>
</dbReference>
<keyword evidence="7" id="KW-1185">Reference proteome</keyword>
<feature type="chain" id="PRO_5042333684" description="SCP domain-containing protein" evidence="3">
    <location>
        <begin position="27"/>
        <end position="201"/>
    </location>
</feature>
<dbReference type="PRINTS" id="PR00837">
    <property type="entry name" value="V5TPXLIKE"/>
</dbReference>
<proteinExistence type="predicted"/>
<protein>
    <recommendedName>
        <fullName evidence="4">SCP domain-containing protein</fullName>
    </recommendedName>
</protein>
<evidence type="ECO:0000313" key="5">
    <source>
        <dbReference type="EMBL" id="BBN12019.1"/>
    </source>
</evidence>
<dbReference type="SUPFAM" id="SSF55797">
    <property type="entry name" value="PR-1-like"/>
    <property type="match status" value="1"/>
</dbReference>
<dbReference type="PRINTS" id="PR00838">
    <property type="entry name" value="V5ALLERGEN"/>
</dbReference>
<dbReference type="InterPro" id="IPR018244">
    <property type="entry name" value="Allrgn_V5/Tpx1_CS"/>
</dbReference>
<dbReference type="InterPro" id="IPR014044">
    <property type="entry name" value="CAP_dom"/>
</dbReference>
<evidence type="ECO:0000259" key="4">
    <source>
        <dbReference type="SMART" id="SM00198"/>
    </source>
</evidence>
<feature type="signal peptide" evidence="3">
    <location>
        <begin position="1"/>
        <end position="26"/>
    </location>
</feature>
<dbReference type="EMBL" id="LVLJ01004128">
    <property type="protein sequence ID" value="OAE18154.1"/>
    <property type="molecule type" value="Genomic_DNA"/>
</dbReference>
<comment type="function">
    <text evidence="1">Probably involved in the defense reaction of plants against pathogens.</text>
</comment>
<dbReference type="InterPro" id="IPR035940">
    <property type="entry name" value="CAP_sf"/>
</dbReference>
<dbReference type="EMBL" id="AP019870">
    <property type="protein sequence ID" value="BBN12019.1"/>
    <property type="molecule type" value="Genomic_DNA"/>
</dbReference>
<accession>A0A176VBE3</accession>
<dbReference type="PANTHER" id="PTHR10334">
    <property type="entry name" value="CYSTEINE-RICH SECRETORY PROTEIN-RELATED"/>
    <property type="match status" value="1"/>
</dbReference>
<evidence type="ECO:0000313" key="7">
    <source>
        <dbReference type="Proteomes" id="UP000077202"/>
    </source>
</evidence>
<sequence>MDRRLLSLVLSSWLVFATLLSSHCHATRDLVNEVEPRLELVSEGQLERHEMSGEAYYVHNLGDEASDYVNPHNSARRVLNANIPDLTWSSTLANYAKNWAQTRANAGCNLIHSGGSYGENIYWSSWQSVPGDAVKSWVDEKQYYNYNSNSCASGQVCGHYTQVVWRNTQRVGCGSATCAAGGKFVVCSYDPPGNYIGQKPY</sequence>
<evidence type="ECO:0000313" key="8">
    <source>
        <dbReference type="Proteomes" id="UP001162541"/>
    </source>
</evidence>
<evidence type="ECO:0000313" key="6">
    <source>
        <dbReference type="EMBL" id="OAE18154.1"/>
    </source>
</evidence>
<dbReference type="Proteomes" id="UP001162541">
    <property type="component" value="Chromosome 5"/>
</dbReference>
<dbReference type="Pfam" id="PF00188">
    <property type="entry name" value="CAP"/>
    <property type="match status" value="1"/>
</dbReference>
<dbReference type="Gene3D" id="3.40.33.10">
    <property type="entry name" value="CAP"/>
    <property type="match status" value="1"/>
</dbReference>
<dbReference type="InterPro" id="IPR002413">
    <property type="entry name" value="V5_allergen-like"/>
</dbReference>
<dbReference type="PROSITE" id="PS01009">
    <property type="entry name" value="CRISP_1"/>
    <property type="match status" value="1"/>
</dbReference>
<dbReference type="CDD" id="cd05381">
    <property type="entry name" value="CAP_PR-1"/>
    <property type="match status" value="1"/>
</dbReference>
<organism evidence="6 7">
    <name type="scientific">Marchantia polymorpha subsp. ruderalis</name>
    <dbReference type="NCBI Taxonomy" id="1480154"/>
    <lineage>
        <taxon>Eukaryota</taxon>
        <taxon>Viridiplantae</taxon>
        <taxon>Streptophyta</taxon>
        <taxon>Embryophyta</taxon>
        <taxon>Marchantiophyta</taxon>
        <taxon>Marchantiopsida</taxon>
        <taxon>Marchantiidae</taxon>
        <taxon>Marchantiales</taxon>
        <taxon>Marchantiaceae</taxon>
        <taxon>Marchantia</taxon>
    </lineage>
</organism>